<keyword evidence="2" id="KW-1185">Reference proteome</keyword>
<dbReference type="Proteomes" id="UP000633263">
    <property type="component" value="Unassembled WGS sequence"/>
</dbReference>
<accession>A0ABQ2CVK9</accession>
<dbReference type="InterPro" id="IPR010982">
    <property type="entry name" value="Lambda_DNA-bd_dom_sf"/>
</dbReference>
<comment type="caution">
    <text evidence="1">The sequence shown here is derived from an EMBL/GenBank/DDBJ whole genome shotgun (WGS) entry which is preliminary data.</text>
</comment>
<dbReference type="RefSeq" id="WP_188636907.1">
    <property type="nucleotide sequence ID" value="NZ_BMNN01000006.1"/>
</dbReference>
<dbReference type="EMBL" id="BMNN01000006">
    <property type="protein sequence ID" value="GGJ06334.1"/>
    <property type="molecule type" value="Genomic_DNA"/>
</dbReference>
<evidence type="ECO:0000313" key="1">
    <source>
        <dbReference type="EMBL" id="GGJ06334.1"/>
    </source>
</evidence>
<dbReference type="SUPFAM" id="SSF47413">
    <property type="entry name" value="lambda repressor-like DNA-binding domains"/>
    <property type="match status" value="1"/>
</dbReference>
<reference evidence="2" key="1">
    <citation type="journal article" date="2019" name="Int. J. Syst. Evol. Microbiol.">
        <title>The Global Catalogue of Microorganisms (GCM) 10K type strain sequencing project: providing services to taxonomists for standard genome sequencing and annotation.</title>
        <authorList>
            <consortium name="The Broad Institute Genomics Platform"/>
            <consortium name="The Broad Institute Genome Sequencing Center for Infectious Disease"/>
            <person name="Wu L."/>
            <person name="Ma J."/>
        </authorList>
    </citation>
    <scope>NUCLEOTIDE SEQUENCE [LARGE SCALE GENOMIC DNA]</scope>
    <source>
        <strain evidence="2">JCM 11590</strain>
    </source>
</reference>
<sequence length="71" mass="7470">MNIYEKLVKHFDGQVKTATALGVEQGTVSGWVRGKHGMNPITALKAEQATGGLFKASDLCPSLRSVSVPAA</sequence>
<dbReference type="Gene3D" id="1.10.260.40">
    <property type="entry name" value="lambda repressor-like DNA-binding domains"/>
    <property type="match status" value="1"/>
</dbReference>
<name>A0ABQ2CVK9_9GAMM</name>
<gene>
    <name evidence="1" type="ORF">GCM10009083_24140</name>
</gene>
<organism evidence="1 2">
    <name type="scientific">Halopseudomonas pertucinogena</name>
    <dbReference type="NCBI Taxonomy" id="86175"/>
    <lineage>
        <taxon>Bacteria</taxon>
        <taxon>Pseudomonadati</taxon>
        <taxon>Pseudomonadota</taxon>
        <taxon>Gammaproteobacteria</taxon>
        <taxon>Pseudomonadales</taxon>
        <taxon>Pseudomonadaceae</taxon>
        <taxon>Halopseudomonas</taxon>
    </lineage>
</organism>
<proteinExistence type="predicted"/>
<protein>
    <recommendedName>
        <fullName evidence="3">YdaS antitoxin of YdaST toxin-antitoxin system</fullName>
    </recommendedName>
</protein>
<evidence type="ECO:0000313" key="2">
    <source>
        <dbReference type="Proteomes" id="UP000633263"/>
    </source>
</evidence>
<evidence type="ECO:0008006" key="3">
    <source>
        <dbReference type="Google" id="ProtNLM"/>
    </source>
</evidence>